<dbReference type="SUPFAM" id="SSF52540">
    <property type="entry name" value="P-loop containing nucleoside triphosphate hydrolases"/>
    <property type="match status" value="1"/>
</dbReference>
<dbReference type="Gene3D" id="3.40.50.300">
    <property type="entry name" value="P-loop containing nucleotide triphosphate hydrolases"/>
    <property type="match status" value="1"/>
</dbReference>
<dbReference type="Proteomes" id="UP001595914">
    <property type="component" value="Unassembled WGS sequence"/>
</dbReference>
<evidence type="ECO:0000313" key="3">
    <source>
        <dbReference type="Proteomes" id="UP001595914"/>
    </source>
</evidence>
<organism evidence="2 3">
    <name type="scientific">Rhodococcus kronopolitis</name>
    <dbReference type="NCBI Taxonomy" id="1460226"/>
    <lineage>
        <taxon>Bacteria</taxon>
        <taxon>Bacillati</taxon>
        <taxon>Actinomycetota</taxon>
        <taxon>Actinomycetes</taxon>
        <taxon>Mycobacteriales</taxon>
        <taxon>Nocardiaceae</taxon>
        <taxon>Rhodococcus</taxon>
    </lineage>
</organism>
<keyword evidence="3" id="KW-1185">Reference proteome</keyword>
<gene>
    <name evidence="2" type="ORF">ACFO6S_11260</name>
</gene>
<proteinExistence type="predicted"/>
<dbReference type="Pfam" id="PF00350">
    <property type="entry name" value="Dynamin_N"/>
    <property type="match status" value="1"/>
</dbReference>
<name>A0ABV9FQV6_9NOCA</name>
<evidence type="ECO:0000313" key="2">
    <source>
        <dbReference type="EMBL" id="MFC4604263.1"/>
    </source>
</evidence>
<protein>
    <submittedName>
        <fullName evidence="2">Dynamin family protein</fullName>
    </submittedName>
</protein>
<accession>A0ABV9FQV6</accession>
<dbReference type="InterPro" id="IPR045063">
    <property type="entry name" value="Dynamin_N"/>
</dbReference>
<dbReference type="EMBL" id="JBHSFO010000004">
    <property type="protein sequence ID" value="MFC4604263.1"/>
    <property type="molecule type" value="Genomic_DNA"/>
</dbReference>
<dbReference type="InterPro" id="IPR027417">
    <property type="entry name" value="P-loop_NTPase"/>
</dbReference>
<dbReference type="RefSeq" id="WP_378416903.1">
    <property type="nucleotide sequence ID" value="NZ_JBHSFO010000004.1"/>
</dbReference>
<sequence>MSGTALTRARGLIGAAREVYSAEPGARAHLDECARRIDEPLRVALAGSLKAGKSTLLNSLVGQDIAPTDATECTRVVTWYRSGATPTVTAWYDGGRSANVPVQRRDGSLSFDLGGLTASDVDRLDVEWPARALEQTTIIDTPGTSSLSRDVSARTLRMLTPENSASGADAVVYLLRTLNATDVQFLGQIGAHVGGDSGPLGVVGVLSRADEVGAGRLEAMESARDVASRFAAELERTGLCQGVVPVAGLLALGARTLREREYEAFRALSAAPAEDLQLAMLSADRFARADSPLPVDAATREQLAHRFGLFGIRLAVTLITLGTVDSSALAAELVQRSGLNELRQVIDVQFGQRADQLKAHSALLTLDRVLSLDPGAEAAGLRVETKRALSDVHGFQEIRLLGRLRSTGTSLSVEDGTRLQRLIGGFGIADTARLGLPPDATVAQQRDTALGAVRHWRAWSGHPLVDQFTARACTVAARSAEGVLARLSGK</sequence>
<feature type="domain" description="Dynamin N-terminal" evidence="1">
    <location>
        <begin position="43"/>
        <end position="148"/>
    </location>
</feature>
<evidence type="ECO:0000259" key="1">
    <source>
        <dbReference type="Pfam" id="PF00350"/>
    </source>
</evidence>
<comment type="caution">
    <text evidence="2">The sequence shown here is derived from an EMBL/GenBank/DDBJ whole genome shotgun (WGS) entry which is preliminary data.</text>
</comment>
<reference evidence="3" key="1">
    <citation type="journal article" date="2019" name="Int. J. Syst. Evol. Microbiol.">
        <title>The Global Catalogue of Microorganisms (GCM) 10K type strain sequencing project: providing services to taxonomists for standard genome sequencing and annotation.</title>
        <authorList>
            <consortium name="The Broad Institute Genomics Platform"/>
            <consortium name="The Broad Institute Genome Sequencing Center for Infectious Disease"/>
            <person name="Wu L."/>
            <person name="Ma J."/>
        </authorList>
    </citation>
    <scope>NUCLEOTIDE SEQUENCE [LARGE SCALE GENOMIC DNA]</scope>
    <source>
        <strain evidence="3">CCUG 54520</strain>
    </source>
</reference>